<dbReference type="Pfam" id="PF01522">
    <property type="entry name" value="Polysacc_deac_1"/>
    <property type="match status" value="1"/>
</dbReference>
<sequence length="370" mass="41358">MDRTGRFALLTALLAAAVLATGLAGAAFSYKDRIPMLGKLLGPQGEPVLYQGLKSEPDTPDGRYYRNKVLVLMIHDVAPAPADDKALALDKLDRQLTLLRANNFHVISMDEYKRFIRRKGPVPDNAVLLTFDDGYESFYRYAYPLLLKHGVTATNFLIASTIGDARRDGVAKLSWEQVREMKRGGMEFYSHSFNSHAYAPEAALGGGQTALLAGRVFVPRLGRRETEREYERRIASDVRQANAVLREKLGVRNDVLAFPYGAFSQPLLRACRKEGIDVTLTVKPGLNGPGQHNGYRLNAGGADNDPALQIALMKHAEERLGHVRYERPSLIYMLLLLPLVCLLLGALWLRSAWELAVELRLRSRMRRDPM</sequence>
<dbReference type="AlphaFoldDB" id="A0A2N5N0A0"/>
<keyword evidence="3" id="KW-0812">Transmembrane</keyword>
<evidence type="ECO:0000259" key="4">
    <source>
        <dbReference type="PROSITE" id="PS51677"/>
    </source>
</evidence>
<name>A0A2N5N0A0_9BACL</name>
<evidence type="ECO:0000256" key="2">
    <source>
        <dbReference type="ARBA" id="ARBA00022729"/>
    </source>
</evidence>
<dbReference type="CDD" id="cd10918">
    <property type="entry name" value="CE4_NodB_like_5s_6s"/>
    <property type="match status" value="1"/>
</dbReference>
<keyword evidence="3" id="KW-0472">Membrane</keyword>
<dbReference type="InterPro" id="IPR011330">
    <property type="entry name" value="Glyco_hydro/deAcase_b/a-brl"/>
</dbReference>
<dbReference type="EMBL" id="NFEZ01000004">
    <property type="protein sequence ID" value="PLT43763.1"/>
    <property type="molecule type" value="Genomic_DNA"/>
</dbReference>
<dbReference type="SUPFAM" id="SSF88713">
    <property type="entry name" value="Glycoside hydrolase/deacetylase"/>
    <property type="match status" value="1"/>
</dbReference>
<dbReference type="InterPro" id="IPR002509">
    <property type="entry name" value="NODB_dom"/>
</dbReference>
<protein>
    <submittedName>
        <fullName evidence="5">Polysaccharide deacetylase</fullName>
    </submittedName>
</protein>
<comment type="caution">
    <text evidence="5">The sequence shown here is derived from an EMBL/GenBank/DDBJ whole genome shotgun (WGS) entry which is preliminary data.</text>
</comment>
<dbReference type="RefSeq" id="WP_101808358.1">
    <property type="nucleotide sequence ID" value="NZ_NFEZ01000004.1"/>
</dbReference>
<dbReference type="PANTHER" id="PTHR34216">
    <property type="match status" value="1"/>
</dbReference>
<keyword evidence="6" id="KW-1185">Reference proteome</keyword>
<dbReference type="PANTHER" id="PTHR34216:SF3">
    <property type="entry name" value="POLY-BETA-1,6-N-ACETYL-D-GLUCOSAMINE N-DEACETYLASE"/>
    <property type="match status" value="1"/>
</dbReference>
<gene>
    <name evidence="5" type="ORF">B8V81_2194</name>
</gene>
<organism evidence="5 6">
    <name type="scientific">Paenibacillus pasadenensis</name>
    <dbReference type="NCBI Taxonomy" id="217090"/>
    <lineage>
        <taxon>Bacteria</taxon>
        <taxon>Bacillati</taxon>
        <taxon>Bacillota</taxon>
        <taxon>Bacilli</taxon>
        <taxon>Bacillales</taxon>
        <taxon>Paenibacillaceae</taxon>
        <taxon>Paenibacillus</taxon>
    </lineage>
</organism>
<evidence type="ECO:0000256" key="1">
    <source>
        <dbReference type="ARBA" id="ARBA00004613"/>
    </source>
</evidence>
<dbReference type="PROSITE" id="PS51677">
    <property type="entry name" value="NODB"/>
    <property type="match status" value="1"/>
</dbReference>
<feature type="domain" description="NodB homology" evidence="4">
    <location>
        <begin position="125"/>
        <end position="370"/>
    </location>
</feature>
<dbReference type="Gene3D" id="3.20.20.370">
    <property type="entry name" value="Glycoside hydrolase/deacetylase"/>
    <property type="match status" value="1"/>
</dbReference>
<evidence type="ECO:0000256" key="3">
    <source>
        <dbReference type="SAM" id="Phobius"/>
    </source>
</evidence>
<comment type="subcellular location">
    <subcellularLocation>
        <location evidence="1">Secreted</location>
    </subcellularLocation>
</comment>
<evidence type="ECO:0000313" key="5">
    <source>
        <dbReference type="EMBL" id="PLT43763.1"/>
    </source>
</evidence>
<dbReference type="GO" id="GO:0016810">
    <property type="term" value="F:hydrolase activity, acting on carbon-nitrogen (but not peptide) bonds"/>
    <property type="evidence" value="ECO:0007669"/>
    <property type="project" value="InterPro"/>
</dbReference>
<accession>A0A2N5N0A0</accession>
<dbReference type="InterPro" id="IPR051398">
    <property type="entry name" value="Polysacch_Deacetylase"/>
</dbReference>
<keyword evidence="2" id="KW-0732">Signal</keyword>
<feature type="transmembrane region" description="Helical" evidence="3">
    <location>
        <begin position="330"/>
        <end position="357"/>
    </location>
</feature>
<evidence type="ECO:0000313" key="6">
    <source>
        <dbReference type="Proteomes" id="UP000234789"/>
    </source>
</evidence>
<dbReference type="GO" id="GO:0005975">
    <property type="term" value="P:carbohydrate metabolic process"/>
    <property type="evidence" value="ECO:0007669"/>
    <property type="project" value="InterPro"/>
</dbReference>
<dbReference type="GO" id="GO:0005576">
    <property type="term" value="C:extracellular region"/>
    <property type="evidence" value="ECO:0007669"/>
    <property type="project" value="UniProtKB-SubCell"/>
</dbReference>
<keyword evidence="3" id="KW-1133">Transmembrane helix</keyword>
<reference evidence="5 6" key="1">
    <citation type="submission" date="2017-05" db="EMBL/GenBank/DDBJ databases">
        <title>Functional genome analysis of Paenibacillus pasadenensis strain R16: insights on endophytic life style and antifungal activity.</title>
        <authorList>
            <person name="Passera A."/>
            <person name="Marcolungo L."/>
            <person name="Casati P."/>
            <person name="Brasca M."/>
            <person name="Quaglino F."/>
            <person name="Delledonne M."/>
        </authorList>
    </citation>
    <scope>NUCLEOTIDE SEQUENCE [LARGE SCALE GENOMIC DNA]</scope>
    <source>
        <strain evidence="5 6">R16</strain>
    </source>
</reference>
<proteinExistence type="predicted"/>
<dbReference type="Proteomes" id="UP000234789">
    <property type="component" value="Unassembled WGS sequence"/>
</dbReference>